<evidence type="ECO:0000313" key="2">
    <source>
        <dbReference type="EMBL" id="SVD19677.1"/>
    </source>
</evidence>
<dbReference type="GO" id="GO:0004825">
    <property type="term" value="F:methionine-tRNA ligase activity"/>
    <property type="evidence" value="ECO:0007669"/>
    <property type="project" value="InterPro"/>
</dbReference>
<dbReference type="InterPro" id="IPR023458">
    <property type="entry name" value="Met-tRNA_ligase_1"/>
</dbReference>
<dbReference type="SUPFAM" id="SSF47323">
    <property type="entry name" value="Anticodon-binding domain of a subclass of class I aminoacyl-tRNA synthetases"/>
    <property type="match status" value="1"/>
</dbReference>
<dbReference type="EMBL" id="UINC01135495">
    <property type="protein sequence ID" value="SVD19677.1"/>
    <property type="molecule type" value="Genomic_DNA"/>
</dbReference>
<organism evidence="2">
    <name type="scientific">marine metagenome</name>
    <dbReference type="NCBI Taxonomy" id="408172"/>
    <lineage>
        <taxon>unclassified sequences</taxon>
        <taxon>metagenomes</taxon>
        <taxon>ecological metagenomes</taxon>
    </lineage>
</organism>
<evidence type="ECO:0000259" key="1">
    <source>
        <dbReference type="Pfam" id="PF19303"/>
    </source>
</evidence>
<gene>
    <name evidence="2" type="ORF">METZ01_LOCUS372531</name>
</gene>
<dbReference type="GO" id="GO:0005829">
    <property type="term" value="C:cytosol"/>
    <property type="evidence" value="ECO:0007669"/>
    <property type="project" value="TreeGrafter"/>
</dbReference>
<dbReference type="InterPro" id="IPR041872">
    <property type="entry name" value="Anticodon_Met"/>
</dbReference>
<protein>
    <recommendedName>
        <fullName evidence="1">Methionyl-tRNA synthetase anticodon-binding domain-containing protein</fullName>
    </recommendedName>
</protein>
<dbReference type="GO" id="GO:0005524">
    <property type="term" value="F:ATP binding"/>
    <property type="evidence" value="ECO:0007669"/>
    <property type="project" value="InterPro"/>
</dbReference>
<dbReference type="AlphaFoldDB" id="A0A382TDX2"/>
<feature type="domain" description="Methionyl-tRNA synthetase anticodon-binding" evidence="1">
    <location>
        <begin position="3"/>
        <end position="73"/>
    </location>
</feature>
<name>A0A382TDX2_9ZZZZ</name>
<dbReference type="Gene3D" id="1.10.730.10">
    <property type="entry name" value="Isoleucyl-tRNA Synthetase, Domain 1"/>
    <property type="match status" value="1"/>
</dbReference>
<dbReference type="InterPro" id="IPR009080">
    <property type="entry name" value="tRNAsynth_Ia_anticodon-bd"/>
</dbReference>
<accession>A0A382TDX2</accession>
<dbReference type="PANTHER" id="PTHR45765:SF1">
    <property type="entry name" value="METHIONINE--TRNA LIGASE, CYTOPLASMIC"/>
    <property type="match status" value="1"/>
</dbReference>
<reference evidence="2" key="1">
    <citation type="submission" date="2018-05" db="EMBL/GenBank/DDBJ databases">
        <authorList>
            <person name="Lanie J.A."/>
            <person name="Ng W.-L."/>
            <person name="Kazmierczak K.M."/>
            <person name="Andrzejewski T.M."/>
            <person name="Davidsen T.M."/>
            <person name="Wayne K.J."/>
            <person name="Tettelin H."/>
            <person name="Glass J.I."/>
            <person name="Rusch D."/>
            <person name="Podicherti R."/>
            <person name="Tsui H.-C.T."/>
            <person name="Winkler M.E."/>
        </authorList>
    </citation>
    <scope>NUCLEOTIDE SEQUENCE</scope>
</reference>
<proteinExistence type="predicted"/>
<dbReference type="PANTHER" id="PTHR45765">
    <property type="entry name" value="METHIONINE--TRNA LIGASE"/>
    <property type="match status" value="1"/>
</dbReference>
<dbReference type="GO" id="GO:0006431">
    <property type="term" value="P:methionyl-tRNA aminoacylation"/>
    <property type="evidence" value="ECO:0007669"/>
    <property type="project" value="TreeGrafter"/>
</dbReference>
<feature type="non-terminal residue" evidence="2">
    <location>
        <position position="1"/>
    </location>
</feature>
<dbReference type="Pfam" id="PF19303">
    <property type="entry name" value="Anticodon_3"/>
    <property type="match status" value="1"/>
</dbReference>
<sequence length="115" mass="13132">RANQYIDERKPWVLARSEKTAGEVQDVCTQGLNLFRVLVIYLKPILPEIAKKTEQFLGVDELRWANLSQPALSSSIQPYQPMMQRVDSKAVKHMIKALKELAVNNSEAATPRKRK</sequence>